<dbReference type="Proteomes" id="UP000887579">
    <property type="component" value="Unplaced"/>
</dbReference>
<reference evidence="2" key="1">
    <citation type="submission" date="2022-11" db="UniProtKB">
        <authorList>
            <consortium name="WormBaseParasite"/>
        </authorList>
    </citation>
    <scope>IDENTIFICATION</scope>
</reference>
<organism evidence="1 2">
    <name type="scientific">Panagrolaimus sp. ES5</name>
    <dbReference type="NCBI Taxonomy" id="591445"/>
    <lineage>
        <taxon>Eukaryota</taxon>
        <taxon>Metazoa</taxon>
        <taxon>Ecdysozoa</taxon>
        <taxon>Nematoda</taxon>
        <taxon>Chromadorea</taxon>
        <taxon>Rhabditida</taxon>
        <taxon>Tylenchina</taxon>
        <taxon>Panagrolaimomorpha</taxon>
        <taxon>Panagrolaimoidea</taxon>
        <taxon>Panagrolaimidae</taxon>
        <taxon>Panagrolaimus</taxon>
    </lineage>
</organism>
<sequence>MSSLQKHVMGLLRDRVTKTMIKQRRCHPSTITHTVYQAASSIAETCGYESGEQLVNDFEKFMKEKHPSQKQILDDLSRLRRRNLLPVYKKIRDSVYLDDEQLLNIHVFTPEEFLDAQEFLRAQDIHILGMDTETDPFKKPNHIKFDLVQIAFGALGDETIVFLKNWRNDQIKRLFDTSFEIGTIFAVVGQNDASIISDKFTTTDIQGAKKDALTTMYFSCFGRYVDKGSTMAIWSWPYKFYTDHMIAYAAIDPVATLRIYKSLNHILF</sequence>
<proteinExistence type="predicted"/>
<name>A0AC34G141_9BILA</name>
<evidence type="ECO:0000313" key="1">
    <source>
        <dbReference type="Proteomes" id="UP000887579"/>
    </source>
</evidence>
<evidence type="ECO:0000313" key="2">
    <source>
        <dbReference type="WBParaSite" id="ES5_v2.g23455.t1"/>
    </source>
</evidence>
<accession>A0AC34G141</accession>
<protein>
    <submittedName>
        <fullName evidence="2">3'-5' exonuclease domain-containing protein</fullName>
    </submittedName>
</protein>
<dbReference type="WBParaSite" id="ES5_v2.g23455.t1">
    <property type="protein sequence ID" value="ES5_v2.g23455.t1"/>
    <property type="gene ID" value="ES5_v2.g23455"/>
</dbReference>